<dbReference type="Pfam" id="PF00892">
    <property type="entry name" value="EamA"/>
    <property type="match status" value="2"/>
</dbReference>
<feature type="transmembrane region" description="Helical" evidence="6">
    <location>
        <begin position="173"/>
        <end position="196"/>
    </location>
</feature>
<protein>
    <submittedName>
        <fullName evidence="8">EamA family transporter</fullName>
    </submittedName>
</protein>
<feature type="transmembrane region" description="Helical" evidence="6">
    <location>
        <begin position="238"/>
        <end position="258"/>
    </location>
</feature>
<dbReference type="RefSeq" id="WP_161446293.1">
    <property type="nucleotide sequence ID" value="NZ_WXWW01000236.1"/>
</dbReference>
<organism evidence="8 9">
    <name type="scientific">Photobacterium halotolerans</name>
    <dbReference type="NCBI Taxonomy" id="265726"/>
    <lineage>
        <taxon>Bacteria</taxon>
        <taxon>Pseudomonadati</taxon>
        <taxon>Pseudomonadota</taxon>
        <taxon>Gammaproteobacteria</taxon>
        <taxon>Vibrionales</taxon>
        <taxon>Vibrionaceae</taxon>
        <taxon>Photobacterium</taxon>
    </lineage>
</organism>
<name>A0A7X4WE69_9GAMM</name>
<evidence type="ECO:0000313" key="9">
    <source>
        <dbReference type="Proteomes" id="UP000465712"/>
    </source>
</evidence>
<dbReference type="InterPro" id="IPR000620">
    <property type="entry name" value="EamA_dom"/>
</dbReference>
<comment type="caution">
    <text evidence="8">The sequence shown here is derived from an EMBL/GenBank/DDBJ whole genome shotgun (WGS) entry which is preliminary data.</text>
</comment>
<comment type="subcellular location">
    <subcellularLocation>
        <location evidence="1">Cell membrane</location>
        <topology evidence="1">Multi-pass membrane protein</topology>
    </subcellularLocation>
</comment>
<feature type="domain" description="EamA" evidence="7">
    <location>
        <begin position="11"/>
        <end position="138"/>
    </location>
</feature>
<keyword evidence="4 6" id="KW-1133">Transmembrane helix</keyword>
<keyword evidence="2" id="KW-1003">Cell membrane</keyword>
<dbReference type="PANTHER" id="PTHR42920">
    <property type="entry name" value="OS03G0707200 PROTEIN-RELATED"/>
    <property type="match status" value="1"/>
</dbReference>
<proteinExistence type="predicted"/>
<dbReference type="Proteomes" id="UP000465712">
    <property type="component" value="Unassembled WGS sequence"/>
</dbReference>
<feature type="transmembrane region" description="Helical" evidence="6">
    <location>
        <begin position="122"/>
        <end position="143"/>
    </location>
</feature>
<feature type="domain" description="EamA" evidence="7">
    <location>
        <begin position="150"/>
        <end position="280"/>
    </location>
</feature>
<reference evidence="8 9" key="1">
    <citation type="submission" date="2017-05" db="EMBL/GenBank/DDBJ databases">
        <title>High clonality and local adaptation shapes Vibrionaceae linages within an endangered oasis.</title>
        <authorList>
            <person name="Vazquez-Rosas-Landa M."/>
        </authorList>
    </citation>
    <scope>NUCLEOTIDE SEQUENCE [LARGE SCALE GENOMIC DNA]</scope>
    <source>
        <strain evidence="8 9">P46_P4S1P180</strain>
    </source>
</reference>
<evidence type="ECO:0000256" key="4">
    <source>
        <dbReference type="ARBA" id="ARBA00022989"/>
    </source>
</evidence>
<feature type="transmembrane region" description="Helical" evidence="6">
    <location>
        <begin position="36"/>
        <end position="58"/>
    </location>
</feature>
<feature type="transmembrane region" description="Helical" evidence="6">
    <location>
        <begin position="92"/>
        <end position="115"/>
    </location>
</feature>
<dbReference type="GO" id="GO:0005886">
    <property type="term" value="C:plasma membrane"/>
    <property type="evidence" value="ECO:0007669"/>
    <property type="project" value="UniProtKB-SubCell"/>
</dbReference>
<dbReference type="PANTHER" id="PTHR42920:SF5">
    <property type="entry name" value="EAMA DOMAIN-CONTAINING PROTEIN"/>
    <property type="match status" value="1"/>
</dbReference>
<keyword evidence="3 6" id="KW-0812">Transmembrane</keyword>
<evidence type="ECO:0000259" key="7">
    <source>
        <dbReference type="Pfam" id="PF00892"/>
    </source>
</evidence>
<dbReference type="AlphaFoldDB" id="A0A7X4WE69"/>
<accession>A0A7X4WE69</accession>
<feature type="transmembrane region" description="Helical" evidence="6">
    <location>
        <begin position="149"/>
        <end position="166"/>
    </location>
</feature>
<evidence type="ECO:0000256" key="3">
    <source>
        <dbReference type="ARBA" id="ARBA00022692"/>
    </source>
</evidence>
<evidence type="ECO:0000256" key="6">
    <source>
        <dbReference type="SAM" id="Phobius"/>
    </source>
</evidence>
<evidence type="ECO:0000313" key="8">
    <source>
        <dbReference type="EMBL" id="NAW66772.1"/>
    </source>
</evidence>
<keyword evidence="5 6" id="KW-0472">Membrane</keyword>
<dbReference type="InterPro" id="IPR051258">
    <property type="entry name" value="Diverse_Substrate_Transporter"/>
</dbReference>
<feature type="transmembrane region" description="Helical" evidence="6">
    <location>
        <begin position="264"/>
        <end position="282"/>
    </location>
</feature>
<gene>
    <name evidence="8" type="ORF">CAG72_16355</name>
</gene>
<feature type="transmembrane region" description="Helical" evidence="6">
    <location>
        <begin position="208"/>
        <end position="226"/>
    </location>
</feature>
<evidence type="ECO:0000256" key="2">
    <source>
        <dbReference type="ARBA" id="ARBA00022475"/>
    </source>
</evidence>
<sequence length="319" mass="35098">MLNPNYKASAILVLTTMLAAIGWIFSKETLQGLPPFLFIGMRFLLASLCLLPFCYSALRRTTLKTIGFAALVGVLLGVAMMCWIHAMSNTEALAEGAFIASLSMLFVPVVAWVLFRQKPPRSFWISMPVAVAGMALLSLSGGWQQSDSQIWFAACAFMLAIHFNVNSRFAQQIPILLLACIQLFVTGLLSLGMSLTVEQIPSQVPVTIWGWFALSTLLATSLRYVLQTIGQKQITASNAALIMLLEPVWTATLSVLWYDEVFTLNKALGCLLILSSLILYRMGSRPFRAARRVARIERGPDSFIDASAETQACTKKSDE</sequence>
<dbReference type="EMBL" id="WXWW01000236">
    <property type="protein sequence ID" value="NAW66772.1"/>
    <property type="molecule type" value="Genomic_DNA"/>
</dbReference>
<dbReference type="InterPro" id="IPR037185">
    <property type="entry name" value="EmrE-like"/>
</dbReference>
<evidence type="ECO:0000256" key="1">
    <source>
        <dbReference type="ARBA" id="ARBA00004651"/>
    </source>
</evidence>
<evidence type="ECO:0000256" key="5">
    <source>
        <dbReference type="ARBA" id="ARBA00023136"/>
    </source>
</evidence>
<feature type="transmembrane region" description="Helical" evidence="6">
    <location>
        <begin position="65"/>
        <end position="86"/>
    </location>
</feature>
<dbReference type="SUPFAM" id="SSF103481">
    <property type="entry name" value="Multidrug resistance efflux transporter EmrE"/>
    <property type="match status" value="2"/>
</dbReference>